<dbReference type="RefSeq" id="WP_005990019.1">
    <property type="nucleotide sequence ID" value="NZ_AECZ01000001.1"/>
</dbReference>
<comment type="caution">
    <text evidence="1">The sequence shown here is derived from an EMBL/GenBank/DDBJ whole genome shotgun (WGS) entry which is preliminary data.</text>
</comment>
<dbReference type="STRING" id="596151.DesfrDRAFT_0074"/>
<proteinExistence type="predicted"/>
<dbReference type="AlphaFoldDB" id="E1JR25"/>
<evidence type="ECO:0000313" key="1">
    <source>
        <dbReference type="EMBL" id="EFL53026.1"/>
    </source>
</evidence>
<protein>
    <submittedName>
        <fullName evidence="1">Uncharacterized protein</fullName>
    </submittedName>
</protein>
<keyword evidence="2" id="KW-1185">Reference proteome</keyword>
<reference evidence="1 2" key="1">
    <citation type="submission" date="2010-08" db="EMBL/GenBank/DDBJ databases">
        <title>The draft genome of Desulfovibrio fructosovorans JJ.</title>
        <authorList>
            <consortium name="US DOE Joint Genome Institute (JGI-PGF)"/>
            <person name="Lucas S."/>
            <person name="Copeland A."/>
            <person name="Lapidus A."/>
            <person name="Cheng J.-F."/>
            <person name="Bruce D."/>
            <person name="Goodwin L."/>
            <person name="Pitluck S."/>
            <person name="Land M.L."/>
            <person name="Hauser L."/>
            <person name="Chang Y.-J."/>
            <person name="Jeffries C."/>
            <person name="Wall J.D."/>
            <person name="Stahl D.A."/>
            <person name="Arkin A.P."/>
            <person name="Dehal P."/>
            <person name="Stolyar S.M."/>
            <person name="Hazen T.C."/>
            <person name="Woyke T.J."/>
        </authorList>
    </citation>
    <scope>NUCLEOTIDE SEQUENCE [LARGE SCALE GENOMIC DNA]</scope>
    <source>
        <strain evidence="1 2">JJ</strain>
    </source>
</reference>
<dbReference type="Proteomes" id="UP000006250">
    <property type="component" value="Unassembled WGS sequence"/>
</dbReference>
<evidence type="ECO:0000313" key="2">
    <source>
        <dbReference type="Proteomes" id="UP000006250"/>
    </source>
</evidence>
<sequence length="57" mass="6752">MKEQALRRKERHYSKDTPVCCHGCTFFKILNDSGHYLCAKDDGPVRKFSWCREYKPA</sequence>
<name>E1JR25_SOLFR</name>
<accession>E1JR25</accession>
<dbReference type="EMBL" id="AECZ01000001">
    <property type="protein sequence ID" value="EFL53026.1"/>
    <property type="molecule type" value="Genomic_DNA"/>
</dbReference>
<gene>
    <name evidence="1" type="ORF">DesfrDRAFT_0074</name>
</gene>
<organism evidence="1 2">
    <name type="scientific">Solidesulfovibrio fructosivorans JJ]</name>
    <dbReference type="NCBI Taxonomy" id="596151"/>
    <lineage>
        <taxon>Bacteria</taxon>
        <taxon>Pseudomonadati</taxon>
        <taxon>Thermodesulfobacteriota</taxon>
        <taxon>Desulfovibrionia</taxon>
        <taxon>Desulfovibrionales</taxon>
        <taxon>Desulfovibrionaceae</taxon>
        <taxon>Solidesulfovibrio</taxon>
    </lineage>
</organism>